<dbReference type="PANTHER" id="PTHR38104:SF1">
    <property type="entry name" value="ANTI-SIGMA-E FACTOR RSEA"/>
    <property type="match status" value="1"/>
</dbReference>
<dbReference type="EMBL" id="SLZQ01000013">
    <property type="protein sequence ID" value="TCS34341.1"/>
    <property type="molecule type" value="Genomic_DNA"/>
</dbReference>
<keyword evidence="1" id="KW-0812">Transmembrane</keyword>
<evidence type="ECO:0000256" key="1">
    <source>
        <dbReference type="SAM" id="Phobius"/>
    </source>
</evidence>
<evidence type="ECO:0000259" key="2">
    <source>
        <dbReference type="Pfam" id="PF03872"/>
    </source>
</evidence>
<dbReference type="AlphaFoldDB" id="A0A4V2UI85"/>
<dbReference type="InterPro" id="IPR005572">
    <property type="entry name" value="Anti-sigma_E_RseA_N"/>
</dbReference>
<organism evidence="3 4">
    <name type="scientific">Paucimonas lemoignei</name>
    <name type="common">Pseudomonas lemoignei</name>
    <dbReference type="NCBI Taxonomy" id="29443"/>
    <lineage>
        <taxon>Bacteria</taxon>
        <taxon>Pseudomonadati</taxon>
        <taxon>Pseudomonadota</taxon>
        <taxon>Betaproteobacteria</taxon>
        <taxon>Burkholderiales</taxon>
        <taxon>Burkholderiaceae</taxon>
        <taxon>Paucimonas</taxon>
    </lineage>
</organism>
<protein>
    <submittedName>
        <fullName evidence="3">RseA-like anti sigma(E) protein</fullName>
    </submittedName>
</protein>
<evidence type="ECO:0000313" key="3">
    <source>
        <dbReference type="EMBL" id="TCS34341.1"/>
    </source>
</evidence>
<proteinExistence type="predicted"/>
<dbReference type="RefSeq" id="WP_132259915.1">
    <property type="nucleotide sequence ID" value="NZ_SLZQ01000013.1"/>
</dbReference>
<gene>
    <name evidence="3" type="ORF">EDC30_11337</name>
</gene>
<name>A0A4V2UI85_PAULE</name>
<dbReference type="InterPro" id="IPR036147">
    <property type="entry name" value="Anti-sigma_E_RseA_N_sf"/>
</dbReference>
<keyword evidence="1" id="KW-1133">Transmembrane helix</keyword>
<keyword evidence="4" id="KW-1185">Reference proteome</keyword>
<dbReference type="SUPFAM" id="SSF89069">
    <property type="entry name" value="N-terminal, cytoplasmic domain of anti-sigmaE factor RseA"/>
    <property type="match status" value="1"/>
</dbReference>
<sequence length="212" mass="22394">METREKTQEQISALADDELSDSQIEVALAALRDPDARADWELYHQIGDILRSDDMAVTLSDGFSARMAARLEAEPVILAPQAAPNVAAASGHPALVERVRRLAMPGMAAAAVATAVFMTAPHMLVAKKESGSDNSPAVAMVAAKPAPAVVAVPAVVGVAATEEREVAVADQGEVLRDPRIDEYLMAHQRFSPSVYSSAQYARSATFANEAGK</sequence>
<comment type="caution">
    <text evidence="3">The sequence shown here is derived from an EMBL/GenBank/DDBJ whole genome shotgun (WGS) entry which is preliminary data.</text>
</comment>
<reference evidence="3 4" key="1">
    <citation type="submission" date="2019-03" db="EMBL/GenBank/DDBJ databases">
        <title>Genomic Encyclopedia of Type Strains, Phase IV (KMG-IV): sequencing the most valuable type-strain genomes for metagenomic binning, comparative biology and taxonomic classification.</title>
        <authorList>
            <person name="Goeker M."/>
        </authorList>
    </citation>
    <scope>NUCLEOTIDE SEQUENCE [LARGE SCALE GENOMIC DNA]</scope>
    <source>
        <strain evidence="3 4">DSM 7445</strain>
    </source>
</reference>
<dbReference type="GO" id="GO:0016989">
    <property type="term" value="F:sigma factor antagonist activity"/>
    <property type="evidence" value="ECO:0007669"/>
    <property type="project" value="InterPro"/>
</dbReference>
<feature type="domain" description="Anti sigma-E protein RseA N-terminal" evidence="2">
    <location>
        <begin position="8"/>
        <end position="87"/>
    </location>
</feature>
<keyword evidence="1" id="KW-0472">Membrane</keyword>
<dbReference type="Pfam" id="PF03872">
    <property type="entry name" value="RseA_N"/>
    <property type="match status" value="1"/>
</dbReference>
<accession>A0A4V2UI85</accession>
<dbReference type="Proteomes" id="UP000295382">
    <property type="component" value="Unassembled WGS sequence"/>
</dbReference>
<dbReference type="CDD" id="cd16328">
    <property type="entry name" value="RseA_N"/>
    <property type="match status" value="1"/>
</dbReference>
<dbReference type="Gene3D" id="1.10.10.880">
    <property type="entry name" value="Anti sigma-E protein RseA, N-terminal domain"/>
    <property type="match status" value="1"/>
</dbReference>
<evidence type="ECO:0000313" key="4">
    <source>
        <dbReference type="Proteomes" id="UP000295382"/>
    </source>
</evidence>
<feature type="transmembrane region" description="Helical" evidence="1">
    <location>
        <begin position="102"/>
        <end position="124"/>
    </location>
</feature>
<dbReference type="PANTHER" id="PTHR38104">
    <property type="match status" value="1"/>
</dbReference>
<dbReference type="OrthoDB" id="8561243at2"/>
<dbReference type="InterPro" id="IPR052383">
    <property type="entry name" value="Anti-sigma-E_RseA-like"/>
</dbReference>